<dbReference type="Gene3D" id="3.60.21.10">
    <property type="match status" value="1"/>
</dbReference>
<evidence type="ECO:0000313" key="2">
    <source>
        <dbReference type="Proteomes" id="UP001408789"/>
    </source>
</evidence>
<dbReference type="InterPro" id="IPR029052">
    <property type="entry name" value="Metallo-depent_PP-like"/>
</dbReference>
<keyword evidence="2" id="KW-1185">Reference proteome</keyword>
<dbReference type="EMBL" id="JBCNJP010000006">
    <property type="protein sequence ID" value="KAK9077909.1"/>
    <property type="molecule type" value="Genomic_DNA"/>
</dbReference>
<name>A0AAP0H975_9ASTR</name>
<gene>
    <name evidence="1" type="ORF">SSX86_001966</name>
</gene>
<reference evidence="1 2" key="1">
    <citation type="submission" date="2024-04" db="EMBL/GenBank/DDBJ databases">
        <title>The reference genome of an endangered Asteraceae, Deinandra increscens subsp. villosa, native to the Central Coast of California.</title>
        <authorList>
            <person name="Guilliams M."/>
            <person name="Hasenstab-Lehman K."/>
            <person name="Meyer R."/>
            <person name="Mcevoy S."/>
        </authorList>
    </citation>
    <scope>NUCLEOTIDE SEQUENCE [LARGE SCALE GENOMIC DNA]</scope>
    <source>
        <tissue evidence="1">Leaf</tissue>
    </source>
</reference>
<comment type="caution">
    <text evidence="1">The sequence shown here is derived from an EMBL/GenBank/DDBJ whole genome shotgun (WGS) entry which is preliminary data.</text>
</comment>
<dbReference type="PANTHER" id="PTHR47680:SF2">
    <property type="entry name" value="SHEWANELLA-LIKE PROTEIN PHOSPHATASE 2"/>
    <property type="match status" value="1"/>
</dbReference>
<dbReference type="AlphaFoldDB" id="A0AAP0H975"/>
<accession>A0AAP0H975</accession>
<sequence>MTTFSTATSTTTFSIGDLHNDVLKSKQSFCLARLIDSDDRLSGSSSTLVQVGDVLDHGSQIWQRFQPLTRHRALISISPQIEEDVSLNQRRLKEATKRLEVVYPALKKVVLASSPGRKSIKHVYQQIMSLSLKAYGEGIPELSHEASNILI</sequence>
<dbReference type="PANTHER" id="PTHR47680">
    <property type="entry name" value="SHEWANELLA-LIKE PROTEIN PHOSPHATASE 2"/>
    <property type="match status" value="1"/>
</dbReference>
<protein>
    <submittedName>
        <fullName evidence="1">Uncharacterized protein</fullName>
    </submittedName>
</protein>
<proteinExistence type="predicted"/>
<organism evidence="1 2">
    <name type="scientific">Deinandra increscens subsp. villosa</name>
    <dbReference type="NCBI Taxonomy" id="3103831"/>
    <lineage>
        <taxon>Eukaryota</taxon>
        <taxon>Viridiplantae</taxon>
        <taxon>Streptophyta</taxon>
        <taxon>Embryophyta</taxon>
        <taxon>Tracheophyta</taxon>
        <taxon>Spermatophyta</taxon>
        <taxon>Magnoliopsida</taxon>
        <taxon>eudicotyledons</taxon>
        <taxon>Gunneridae</taxon>
        <taxon>Pentapetalae</taxon>
        <taxon>asterids</taxon>
        <taxon>campanulids</taxon>
        <taxon>Asterales</taxon>
        <taxon>Asteraceae</taxon>
        <taxon>Asteroideae</taxon>
        <taxon>Heliantheae alliance</taxon>
        <taxon>Madieae</taxon>
        <taxon>Madiinae</taxon>
        <taxon>Deinandra</taxon>
    </lineage>
</organism>
<dbReference type="Proteomes" id="UP001408789">
    <property type="component" value="Unassembled WGS sequence"/>
</dbReference>
<evidence type="ECO:0000313" key="1">
    <source>
        <dbReference type="EMBL" id="KAK9077909.1"/>
    </source>
</evidence>